<dbReference type="Gene3D" id="3.40.50.150">
    <property type="entry name" value="Vaccinia Virus protein VP39"/>
    <property type="match status" value="1"/>
</dbReference>
<dbReference type="Pfam" id="PF01596">
    <property type="entry name" value="Methyltransf_3"/>
    <property type="match status" value="1"/>
</dbReference>
<evidence type="ECO:0000313" key="5">
    <source>
        <dbReference type="EMBL" id="SZD73046.1"/>
    </source>
</evidence>
<dbReference type="PANTHER" id="PTHR10509">
    <property type="entry name" value="O-METHYLTRANSFERASE-RELATED"/>
    <property type="match status" value="1"/>
</dbReference>
<organism evidence="5 6">
    <name type="scientific">Candidatus Ornithobacterium hominis</name>
    <dbReference type="NCBI Taxonomy" id="2497989"/>
    <lineage>
        <taxon>Bacteria</taxon>
        <taxon>Pseudomonadati</taxon>
        <taxon>Bacteroidota</taxon>
        <taxon>Flavobacteriia</taxon>
        <taxon>Flavobacteriales</taxon>
        <taxon>Weeksellaceae</taxon>
        <taxon>Ornithobacterium</taxon>
    </lineage>
</organism>
<dbReference type="SUPFAM" id="SSF53335">
    <property type="entry name" value="S-adenosyl-L-methionine-dependent methyltransferases"/>
    <property type="match status" value="1"/>
</dbReference>
<dbReference type="GO" id="GO:0008171">
    <property type="term" value="F:O-methyltransferase activity"/>
    <property type="evidence" value="ECO:0007669"/>
    <property type="project" value="InterPro"/>
</dbReference>
<dbReference type="InterPro" id="IPR050362">
    <property type="entry name" value="Cation-dep_OMT"/>
</dbReference>
<dbReference type="EMBL" id="UNSC01000004">
    <property type="protein sequence ID" value="SZD73046.1"/>
    <property type="molecule type" value="Genomic_DNA"/>
</dbReference>
<feature type="compositionally biased region" description="Basic and acidic residues" evidence="4">
    <location>
        <begin position="14"/>
        <end position="23"/>
    </location>
</feature>
<evidence type="ECO:0000313" key="6">
    <source>
        <dbReference type="Proteomes" id="UP000262142"/>
    </source>
</evidence>
<dbReference type="OrthoDB" id="9799672at2"/>
<keyword evidence="6" id="KW-1185">Reference proteome</keyword>
<accession>A0A383U182</accession>
<keyword evidence="3" id="KW-0949">S-adenosyl-L-methionine</keyword>
<evidence type="ECO:0000256" key="3">
    <source>
        <dbReference type="ARBA" id="ARBA00022691"/>
    </source>
</evidence>
<feature type="region of interest" description="Disordered" evidence="4">
    <location>
        <begin position="1"/>
        <end position="23"/>
    </location>
</feature>
<dbReference type="GO" id="GO:0008757">
    <property type="term" value="F:S-adenosylmethionine-dependent methyltransferase activity"/>
    <property type="evidence" value="ECO:0007669"/>
    <property type="project" value="TreeGrafter"/>
</dbReference>
<dbReference type="Proteomes" id="UP000262142">
    <property type="component" value="Unassembled WGS sequence"/>
</dbReference>
<reference evidence="5 6" key="1">
    <citation type="submission" date="2018-09" db="EMBL/GenBank/DDBJ databases">
        <authorList>
            <consortium name="Pathogen Informatics"/>
        </authorList>
    </citation>
    <scope>NUCLEOTIDE SEQUENCE [LARGE SCALE GENOMIC DNA]</scope>
    <source>
        <strain evidence="5 6">OH-22767</strain>
    </source>
</reference>
<name>A0A383U182_9FLAO</name>
<dbReference type="PROSITE" id="PS51682">
    <property type="entry name" value="SAM_OMT_I"/>
    <property type="match status" value="1"/>
</dbReference>
<dbReference type="EC" id="2.1.1.-" evidence="5"/>
<evidence type="ECO:0000256" key="4">
    <source>
        <dbReference type="SAM" id="MobiDB-lite"/>
    </source>
</evidence>
<dbReference type="InterPro" id="IPR029063">
    <property type="entry name" value="SAM-dependent_MTases_sf"/>
</dbReference>
<dbReference type="PANTHER" id="PTHR10509:SF14">
    <property type="entry name" value="CAFFEOYL-COA O-METHYLTRANSFERASE 3-RELATED"/>
    <property type="match status" value="1"/>
</dbReference>
<keyword evidence="2 5" id="KW-0808">Transferase</keyword>
<proteinExistence type="predicted"/>
<gene>
    <name evidence="5" type="ORF">SAMEA104719789_01132</name>
</gene>
<evidence type="ECO:0000256" key="2">
    <source>
        <dbReference type="ARBA" id="ARBA00022679"/>
    </source>
</evidence>
<evidence type="ECO:0000256" key="1">
    <source>
        <dbReference type="ARBA" id="ARBA00022603"/>
    </source>
</evidence>
<keyword evidence="1 5" id="KW-0489">Methyltransferase</keyword>
<protein>
    <submittedName>
        <fullName evidence="5">O-methyltransferase MSMEG_5073</fullName>
        <ecNumber evidence="5">2.1.1.-</ecNumber>
    </submittedName>
</protein>
<dbReference type="InterPro" id="IPR002935">
    <property type="entry name" value="SAM_O-MeTrfase"/>
</dbReference>
<dbReference type="GO" id="GO:0032259">
    <property type="term" value="P:methylation"/>
    <property type="evidence" value="ECO:0007669"/>
    <property type="project" value="UniProtKB-KW"/>
</dbReference>
<dbReference type="RefSeq" id="WP_119059430.1">
    <property type="nucleotide sequence ID" value="NZ_UNSC01000004.1"/>
</dbReference>
<sequence>MIKADDVLPPDLSRYVEQHSSNEPDFLRNQRHAAEAEMPQAKMISGAYQGRILSMLSQMLQPRVILELGTYTAYATQCLAEGLPEDGKIYTLERNLDLKDLIFENISKGLKKNQIEVIFQDAQAFIESTNLNFDLVFLDANKKQYLDYFELLIPKMSSGGIILADNVLWKGKVLNSVAEKDKITAVLHEFNEKVKNDHRVEVVMLPIRDGLSLIRKK</sequence>
<dbReference type="AlphaFoldDB" id="A0A383U182"/>